<proteinExistence type="inferred from homology"/>
<dbReference type="CDD" id="cd02440">
    <property type="entry name" value="AdoMet_MTases"/>
    <property type="match status" value="1"/>
</dbReference>
<reference evidence="13" key="1">
    <citation type="submission" date="2025-08" db="UniProtKB">
        <authorList>
            <consortium name="RefSeq"/>
        </authorList>
    </citation>
    <scope>IDENTIFICATION</scope>
</reference>
<dbReference type="SUPFAM" id="SSF53335">
    <property type="entry name" value="S-adenosyl-L-methionine-dependent methyltransferases"/>
    <property type="match status" value="1"/>
</dbReference>
<dbReference type="PANTHER" id="PTHR12734:SF0">
    <property type="entry name" value="18S RRNA (GUANINE-N(7))-METHYLTRANSFERASE-RELATED"/>
    <property type="match status" value="1"/>
</dbReference>
<gene>
    <name evidence="13" type="primary">LOC100213536</name>
</gene>
<comment type="similarity">
    <text evidence="3">Belongs to the class I-like SAM-binding methyltransferase superfamily. BUD23/WBSCR22 family.</text>
</comment>
<evidence type="ECO:0000313" key="13">
    <source>
        <dbReference type="RefSeq" id="XP_065663462.1"/>
    </source>
</evidence>
<dbReference type="Gene3D" id="3.40.50.150">
    <property type="entry name" value="Vaccinia Virus protein VP39"/>
    <property type="match status" value="1"/>
</dbReference>
<dbReference type="GeneID" id="100213536"/>
<feature type="domain" description="18S rRNA (guanine(1575)-N(7))-methyltransferase Bud23 C-terminal" evidence="11">
    <location>
        <begin position="202"/>
        <end position="275"/>
    </location>
</feature>
<dbReference type="InterPro" id="IPR013216">
    <property type="entry name" value="Methyltransf_11"/>
</dbReference>
<dbReference type="Pfam" id="PF08241">
    <property type="entry name" value="Methyltransf_11"/>
    <property type="match status" value="1"/>
</dbReference>
<evidence type="ECO:0000313" key="12">
    <source>
        <dbReference type="Proteomes" id="UP001652625"/>
    </source>
</evidence>
<evidence type="ECO:0000256" key="3">
    <source>
        <dbReference type="ARBA" id="ARBA00005547"/>
    </source>
</evidence>
<keyword evidence="4" id="KW-0963">Cytoplasm</keyword>
<dbReference type="Proteomes" id="UP001652625">
    <property type="component" value="Chromosome 10"/>
</dbReference>
<dbReference type="Pfam" id="PF12589">
    <property type="entry name" value="WBS_methylT"/>
    <property type="match status" value="1"/>
</dbReference>
<sequence length="277" mass="31102">MSSKRPEHLAPPEVFYNEIEAKKYTSNTRMIEIQNQMTERALELLNLPADEPCFLLDVGCGSGLSGEVLTENGHYWIGFDISKSMLEIACEREVKGDLLELDAGMGVPFKPGSFDACVSISALQWLCNADKKWHNPIKRLQTFFSSLYSVLVRGGKAVFQFYPDSPDQVELITLQAMKSGFTGGVVVDYPNSSRAKKMFLCLFAGVNMTKLPQALGTDDSSTTIDYTNSRQSNKFMIGKPAKKSKAWIVQKKDRRKRQGKDVRADSKYSGRKRKPQF</sequence>
<keyword evidence="7" id="KW-0949">S-adenosyl-L-methionine</keyword>
<keyword evidence="5" id="KW-0489">Methyltransferase</keyword>
<keyword evidence="8" id="KW-0539">Nucleus</keyword>
<feature type="compositionally biased region" description="Basic and acidic residues" evidence="9">
    <location>
        <begin position="259"/>
        <end position="268"/>
    </location>
</feature>
<dbReference type="InterPro" id="IPR039769">
    <property type="entry name" value="Bud23-like"/>
</dbReference>
<evidence type="ECO:0000259" key="11">
    <source>
        <dbReference type="Pfam" id="PF12589"/>
    </source>
</evidence>
<dbReference type="PANTHER" id="PTHR12734">
    <property type="entry name" value="METHYLTRANSFERASE-RELATED"/>
    <property type="match status" value="1"/>
</dbReference>
<keyword evidence="12" id="KW-1185">Reference proteome</keyword>
<evidence type="ECO:0000259" key="10">
    <source>
        <dbReference type="Pfam" id="PF08241"/>
    </source>
</evidence>
<feature type="region of interest" description="Disordered" evidence="9">
    <location>
        <begin position="239"/>
        <end position="277"/>
    </location>
</feature>
<organism evidence="12 13">
    <name type="scientific">Hydra vulgaris</name>
    <name type="common">Hydra</name>
    <name type="synonym">Hydra attenuata</name>
    <dbReference type="NCBI Taxonomy" id="6087"/>
    <lineage>
        <taxon>Eukaryota</taxon>
        <taxon>Metazoa</taxon>
        <taxon>Cnidaria</taxon>
        <taxon>Hydrozoa</taxon>
        <taxon>Hydroidolina</taxon>
        <taxon>Anthoathecata</taxon>
        <taxon>Aplanulata</taxon>
        <taxon>Hydridae</taxon>
        <taxon>Hydra</taxon>
    </lineage>
</organism>
<evidence type="ECO:0000256" key="8">
    <source>
        <dbReference type="ARBA" id="ARBA00023242"/>
    </source>
</evidence>
<name>A0ABM4CNP8_HYDVU</name>
<evidence type="ECO:0000256" key="4">
    <source>
        <dbReference type="ARBA" id="ARBA00022490"/>
    </source>
</evidence>
<dbReference type="InterPro" id="IPR029063">
    <property type="entry name" value="SAM-dependent_MTases_sf"/>
</dbReference>
<feature type="domain" description="Methyltransferase type 11" evidence="10">
    <location>
        <begin position="56"/>
        <end position="159"/>
    </location>
</feature>
<evidence type="ECO:0000256" key="6">
    <source>
        <dbReference type="ARBA" id="ARBA00022679"/>
    </source>
</evidence>
<evidence type="ECO:0000256" key="9">
    <source>
        <dbReference type="SAM" id="MobiDB-lite"/>
    </source>
</evidence>
<evidence type="ECO:0000256" key="1">
    <source>
        <dbReference type="ARBA" id="ARBA00004123"/>
    </source>
</evidence>
<dbReference type="InterPro" id="IPR022238">
    <property type="entry name" value="Bud23_C"/>
</dbReference>
<accession>A0ABM4CNP8</accession>
<evidence type="ECO:0000256" key="2">
    <source>
        <dbReference type="ARBA" id="ARBA00004496"/>
    </source>
</evidence>
<keyword evidence="6" id="KW-0808">Transferase</keyword>
<evidence type="ECO:0000256" key="5">
    <source>
        <dbReference type="ARBA" id="ARBA00022603"/>
    </source>
</evidence>
<evidence type="ECO:0000256" key="7">
    <source>
        <dbReference type="ARBA" id="ARBA00022691"/>
    </source>
</evidence>
<comment type="subcellular location">
    <subcellularLocation>
        <location evidence="2">Cytoplasm</location>
    </subcellularLocation>
    <subcellularLocation>
        <location evidence="1">Nucleus</location>
    </subcellularLocation>
</comment>
<dbReference type="RefSeq" id="XP_065663462.1">
    <property type="nucleotide sequence ID" value="XM_065807390.1"/>
</dbReference>
<protein>
    <submittedName>
        <fullName evidence="13">Probable 18S rRNA (Guanine-N(7))-methyltransferase isoform X2</fullName>
    </submittedName>
</protein>